<accession>A0A382I110</accession>
<evidence type="ECO:0008006" key="11">
    <source>
        <dbReference type="Google" id="ProtNLM"/>
    </source>
</evidence>
<evidence type="ECO:0000256" key="6">
    <source>
        <dbReference type="ARBA" id="ARBA00023136"/>
    </source>
</evidence>
<dbReference type="PANTHER" id="PTHR30487:SF0">
    <property type="entry name" value="PREPILIN LEADER PEPTIDASE_N-METHYLTRANSFERASE-RELATED"/>
    <property type="match status" value="1"/>
</dbReference>
<evidence type="ECO:0000256" key="1">
    <source>
        <dbReference type="ARBA" id="ARBA00004651"/>
    </source>
</evidence>
<dbReference type="GO" id="GO:0005886">
    <property type="term" value="C:plasma membrane"/>
    <property type="evidence" value="ECO:0007669"/>
    <property type="project" value="UniProtKB-SubCell"/>
</dbReference>
<evidence type="ECO:0000256" key="2">
    <source>
        <dbReference type="ARBA" id="ARBA00005801"/>
    </source>
</evidence>
<name>A0A382I110_9ZZZZ</name>
<feature type="transmembrane region" description="Helical" evidence="7">
    <location>
        <begin position="129"/>
        <end position="148"/>
    </location>
</feature>
<evidence type="ECO:0000313" key="10">
    <source>
        <dbReference type="EMBL" id="SVB92927.1"/>
    </source>
</evidence>
<proteinExistence type="inferred from homology"/>
<dbReference type="AlphaFoldDB" id="A0A382I110"/>
<evidence type="ECO:0000256" key="3">
    <source>
        <dbReference type="ARBA" id="ARBA00022475"/>
    </source>
</evidence>
<evidence type="ECO:0000259" key="8">
    <source>
        <dbReference type="Pfam" id="PF01478"/>
    </source>
</evidence>
<feature type="transmembrane region" description="Helical" evidence="7">
    <location>
        <begin position="190"/>
        <end position="218"/>
    </location>
</feature>
<keyword evidence="6 7" id="KW-0472">Membrane</keyword>
<comment type="similarity">
    <text evidence="2">Belongs to the peptidase A24 family.</text>
</comment>
<feature type="transmembrane region" description="Helical" evidence="7">
    <location>
        <begin position="102"/>
        <end position="122"/>
    </location>
</feature>
<dbReference type="Pfam" id="PF06750">
    <property type="entry name" value="A24_N_bact"/>
    <property type="match status" value="1"/>
</dbReference>
<evidence type="ECO:0000256" key="5">
    <source>
        <dbReference type="ARBA" id="ARBA00022989"/>
    </source>
</evidence>
<feature type="transmembrane region" description="Helical" evidence="7">
    <location>
        <begin position="230"/>
        <end position="250"/>
    </location>
</feature>
<feature type="domain" description="Prepilin type IV endopeptidase peptidase" evidence="8">
    <location>
        <begin position="111"/>
        <end position="220"/>
    </location>
</feature>
<organism evidence="10">
    <name type="scientific">marine metagenome</name>
    <dbReference type="NCBI Taxonomy" id="408172"/>
    <lineage>
        <taxon>unclassified sequences</taxon>
        <taxon>metagenomes</taxon>
        <taxon>ecological metagenomes</taxon>
    </lineage>
</organism>
<dbReference type="Pfam" id="PF01478">
    <property type="entry name" value="Peptidase_A24"/>
    <property type="match status" value="1"/>
</dbReference>
<dbReference type="GO" id="GO:0004190">
    <property type="term" value="F:aspartic-type endopeptidase activity"/>
    <property type="evidence" value="ECO:0007669"/>
    <property type="project" value="InterPro"/>
</dbReference>
<dbReference type="InterPro" id="IPR000045">
    <property type="entry name" value="Prepilin_IV_endopep_pep"/>
</dbReference>
<comment type="subcellular location">
    <subcellularLocation>
        <location evidence="1">Cell membrane</location>
        <topology evidence="1">Multi-pass membrane protein</topology>
    </subcellularLocation>
</comment>
<feature type="domain" description="Prepilin peptidase A24 N-terminal" evidence="9">
    <location>
        <begin position="11"/>
        <end position="96"/>
    </location>
</feature>
<evidence type="ECO:0000259" key="9">
    <source>
        <dbReference type="Pfam" id="PF06750"/>
    </source>
</evidence>
<feature type="transmembrane region" description="Helical" evidence="7">
    <location>
        <begin position="6"/>
        <end position="25"/>
    </location>
</feature>
<dbReference type="InterPro" id="IPR050882">
    <property type="entry name" value="Prepilin_peptidase/N-MTase"/>
</dbReference>
<dbReference type="InterPro" id="IPR010627">
    <property type="entry name" value="Prepilin_pept_A24_N"/>
</dbReference>
<evidence type="ECO:0000256" key="4">
    <source>
        <dbReference type="ARBA" id="ARBA00022692"/>
    </source>
</evidence>
<dbReference type="EMBL" id="UINC01064350">
    <property type="protein sequence ID" value="SVB92927.1"/>
    <property type="molecule type" value="Genomic_DNA"/>
</dbReference>
<dbReference type="PANTHER" id="PTHR30487">
    <property type="entry name" value="TYPE 4 PREPILIN-LIKE PROTEINS LEADER PEPTIDE-PROCESSING ENZYME"/>
    <property type="match status" value="1"/>
</dbReference>
<evidence type="ECO:0000256" key="7">
    <source>
        <dbReference type="SAM" id="Phobius"/>
    </source>
</evidence>
<sequence>MSIEIFIYLSLFALAVGSFVGVFIYRFPLMKSNEALNLINPRSFCPSCRRQLKIPMLIPIFSFLFLRGRCGYCNEKIEPLYIINELVHLLVMLLILNSYTSFNISMVFIFFLFSIFYTQIILDYKYLRLSISLNILLMLAGLTINYYLNFFTSLEESILGLMAGYVFLWFINSLYFLIRKKVGIGSGDFLLFSGCGAIFGVFALGPILLIGSSVSLLIYVLNKEKFVEQIPLGSGIASAAVIYYLIFVIAELL</sequence>
<keyword evidence="3" id="KW-1003">Cell membrane</keyword>
<keyword evidence="5 7" id="KW-1133">Transmembrane helix</keyword>
<reference evidence="10" key="1">
    <citation type="submission" date="2018-05" db="EMBL/GenBank/DDBJ databases">
        <authorList>
            <person name="Lanie J.A."/>
            <person name="Ng W.-L."/>
            <person name="Kazmierczak K.M."/>
            <person name="Andrzejewski T.M."/>
            <person name="Davidsen T.M."/>
            <person name="Wayne K.J."/>
            <person name="Tettelin H."/>
            <person name="Glass J.I."/>
            <person name="Rusch D."/>
            <person name="Podicherti R."/>
            <person name="Tsui H.-C.T."/>
            <person name="Winkler M.E."/>
        </authorList>
    </citation>
    <scope>NUCLEOTIDE SEQUENCE</scope>
</reference>
<dbReference type="GO" id="GO:0006465">
    <property type="term" value="P:signal peptide processing"/>
    <property type="evidence" value="ECO:0007669"/>
    <property type="project" value="TreeGrafter"/>
</dbReference>
<feature type="transmembrane region" description="Helical" evidence="7">
    <location>
        <begin position="160"/>
        <end position="178"/>
    </location>
</feature>
<gene>
    <name evidence="10" type="ORF">METZ01_LOCUS245781</name>
</gene>
<keyword evidence="4 7" id="KW-0812">Transmembrane</keyword>
<protein>
    <recommendedName>
        <fullName evidence="11">Peptidase A24A N-terminal domain-containing protein</fullName>
    </recommendedName>
</protein>